<feature type="compositionally biased region" description="Basic residues" evidence="1">
    <location>
        <begin position="136"/>
        <end position="146"/>
    </location>
</feature>
<dbReference type="Proteomes" id="UP000276215">
    <property type="component" value="Unassembled WGS sequence"/>
</dbReference>
<evidence type="ECO:0000256" key="1">
    <source>
        <dbReference type="SAM" id="MobiDB-lite"/>
    </source>
</evidence>
<feature type="region of interest" description="Disordered" evidence="1">
    <location>
        <begin position="123"/>
        <end position="146"/>
    </location>
</feature>
<accession>A0A3N4JWL0</accession>
<proteinExistence type="predicted"/>
<sequence length="146" mass="15749">MTTTSPVTNDLIELFTTNFFVRSSPSVPPLALAHQLPAHISSRISVLAIDCDYSGPPVSPDLKHTTTTVSLNLAPTGDLLEISSDDTALDSTCGGGSNPFFLRFIESPPSHNRAVSGTLTTAIPPQLRDSPEYPRFKKKSSLRVPW</sequence>
<evidence type="ECO:0000313" key="3">
    <source>
        <dbReference type="Proteomes" id="UP000276215"/>
    </source>
</evidence>
<gene>
    <name evidence="2" type="ORF">L873DRAFT_1787455</name>
</gene>
<name>A0A3N4JWL0_9PEZI</name>
<dbReference type="EMBL" id="ML120366">
    <property type="protein sequence ID" value="RPB02744.1"/>
    <property type="molecule type" value="Genomic_DNA"/>
</dbReference>
<evidence type="ECO:0000313" key="2">
    <source>
        <dbReference type="EMBL" id="RPB02744.1"/>
    </source>
</evidence>
<reference evidence="2 3" key="1">
    <citation type="journal article" date="2018" name="Nat. Ecol. Evol.">
        <title>Pezizomycetes genomes reveal the molecular basis of ectomycorrhizal truffle lifestyle.</title>
        <authorList>
            <person name="Murat C."/>
            <person name="Payen T."/>
            <person name="Noel B."/>
            <person name="Kuo A."/>
            <person name="Morin E."/>
            <person name="Chen J."/>
            <person name="Kohler A."/>
            <person name="Krizsan K."/>
            <person name="Balestrini R."/>
            <person name="Da Silva C."/>
            <person name="Montanini B."/>
            <person name="Hainaut M."/>
            <person name="Levati E."/>
            <person name="Barry K.W."/>
            <person name="Belfiori B."/>
            <person name="Cichocki N."/>
            <person name="Clum A."/>
            <person name="Dockter R.B."/>
            <person name="Fauchery L."/>
            <person name="Guy J."/>
            <person name="Iotti M."/>
            <person name="Le Tacon F."/>
            <person name="Lindquist E.A."/>
            <person name="Lipzen A."/>
            <person name="Malagnac F."/>
            <person name="Mello A."/>
            <person name="Molinier V."/>
            <person name="Miyauchi S."/>
            <person name="Poulain J."/>
            <person name="Riccioni C."/>
            <person name="Rubini A."/>
            <person name="Sitrit Y."/>
            <person name="Splivallo R."/>
            <person name="Traeger S."/>
            <person name="Wang M."/>
            <person name="Zifcakova L."/>
            <person name="Wipf D."/>
            <person name="Zambonelli A."/>
            <person name="Paolocci F."/>
            <person name="Nowrousian M."/>
            <person name="Ottonello S."/>
            <person name="Baldrian P."/>
            <person name="Spatafora J.W."/>
            <person name="Henrissat B."/>
            <person name="Nagy L.G."/>
            <person name="Aury J.M."/>
            <person name="Wincker P."/>
            <person name="Grigoriev I.V."/>
            <person name="Bonfante P."/>
            <person name="Martin F.M."/>
        </authorList>
    </citation>
    <scope>NUCLEOTIDE SEQUENCE [LARGE SCALE GENOMIC DNA]</scope>
    <source>
        <strain evidence="2 3">120613-1</strain>
    </source>
</reference>
<dbReference type="OrthoDB" id="5419923at2759"/>
<dbReference type="AlphaFoldDB" id="A0A3N4JWL0"/>
<keyword evidence="3" id="KW-1185">Reference proteome</keyword>
<organism evidence="2 3">
    <name type="scientific">Choiromyces venosus 120613-1</name>
    <dbReference type="NCBI Taxonomy" id="1336337"/>
    <lineage>
        <taxon>Eukaryota</taxon>
        <taxon>Fungi</taxon>
        <taxon>Dikarya</taxon>
        <taxon>Ascomycota</taxon>
        <taxon>Pezizomycotina</taxon>
        <taxon>Pezizomycetes</taxon>
        <taxon>Pezizales</taxon>
        <taxon>Tuberaceae</taxon>
        <taxon>Choiromyces</taxon>
    </lineage>
</organism>
<protein>
    <submittedName>
        <fullName evidence="2">Uncharacterized protein</fullName>
    </submittedName>
</protein>